<accession>A0ABT8SKH0</accession>
<keyword evidence="2" id="KW-1185">Reference proteome</keyword>
<sequence length="188" mass="19664">MSAAVVSSRPRSRLGLALPLLGAAAAIAGVVAARLPGSQGRAADALLGDWREQLVADHLHLAERLEAALHTSGSLPTLFARRKARLLEALEAYLGREAAILGPRLGRLNPPTAEALEADRQALAAAAGAIRAAEGDEARARLRALVPLLDGHASLVEDEAVPALLAGLDEDQRHALSRGFRLAKKRLG</sequence>
<evidence type="ECO:0000313" key="1">
    <source>
        <dbReference type="EMBL" id="MDO1559062.1"/>
    </source>
</evidence>
<dbReference type="EMBL" id="JAUKTR010000002">
    <property type="protein sequence ID" value="MDO1559062.1"/>
    <property type="molecule type" value="Genomic_DNA"/>
</dbReference>
<organism evidence="1 2">
    <name type="scientific">Peiella sedimenti</name>
    <dbReference type="NCBI Taxonomy" id="3061083"/>
    <lineage>
        <taxon>Bacteria</taxon>
        <taxon>Pseudomonadati</taxon>
        <taxon>Pseudomonadota</taxon>
        <taxon>Alphaproteobacteria</taxon>
        <taxon>Caulobacterales</taxon>
        <taxon>Caulobacteraceae</taxon>
        <taxon>Peiella</taxon>
    </lineage>
</organism>
<protein>
    <recommendedName>
        <fullName evidence="3">Hemerythrin-like domain-containing protein</fullName>
    </recommendedName>
</protein>
<dbReference type="RefSeq" id="WP_302109488.1">
    <property type="nucleotide sequence ID" value="NZ_JAUKTR010000002.1"/>
</dbReference>
<evidence type="ECO:0000313" key="2">
    <source>
        <dbReference type="Proteomes" id="UP001169063"/>
    </source>
</evidence>
<dbReference type="Proteomes" id="UP001169063">
    <property type="component" value="Unassembled WGS sequence"/>
</dbReference>
<gene>
    <name evidence="1" type="ORF">Q0812_06425</name>
</gene>
<comment type="caution">
    <text evidence="1">The sequence shown here is derived from an EMBL/GenBank/DDBJ whole genome shotgun (WGS) entry which is preliminary data.</text>
</comment>
<name>A0ABT8SKH0_9CAUL</name>
<proteinExistence type="predicted"/>
<evidence type="ECO:0008006" key="3">
    <source>
        <dbReference type="Google" id="ProtNLM"/>
    </source>
</evidence>
<reference evidence="1" key="1">
    <citation type="submission" date="2023-07" db="EMBL/GenBank/DDBJ databases">
        <title>Brevundimonas soil sp. nov., isolated from the soil of chemical plant.</title>
        <authorList>
            <person name="Wu N."/>
        </authorList>
    </citation>
    <scope>NUCLEOTIDE SEQUENCE</scope>
    <source>
        <strain evidence="1">XZ-24</strain>
    </source>
</reference>